<evidence type="ECO:0000259" key="16">
    <source>
        <dbReference type="PROSITE" id="PS50850"/>
    </source>
</evidence>
<keyword evidence="9 15" id="KW-0812">Transmembrane</keyword>
<keyword evidence="10 15" id="KW-1133">Transmembrane helix</keyword>
<keyword evidence="18" id="KW-1185">Reference proteome</keyword>
<dbReference type="Gene3D" id="1.20.1250.20">
    <property type="entry name" value="MFS general substrate transporter like domains"/>
    <property type="match status" value="2"/>
</dbReference>
<evidence type="ECO:0000256" key="15">
    <source>
        <dbReference type="SAM" id="Phobius"/>
    </source>
</evidence>
<evidence type="ECO:0000256" key="13">
    <source>
        <dbReference type="ARBA" id="ARBA00039241"/>
    </source>
</evidence>
<evidence type="ECO:0000256" key="11">
    <source>
        <dbReference type="ARBA" id="ARBA00023136"/>
    </source>
</evidence>
<feature type="transmembrane region" description="Helical" evidence="15">
    <location>
        <begin position="348"/>
        <end position="367"/>
    </location>
</feature>
<keyword evidence="11 15" id="KW-0472">Membrane</keyword>
<evidence type="ECO:0000256" key="1">
    <source>
        <dbReference type="ARBA" id="ARBA00000618"/>
    </source>
</evidence>
<dbReference type="PANTHER" id="PTHR48023">
    <property type="entry name" value="D-XYLOSE-PROTON SYMPORTER-LIKE 2"/>
    <property type="match status" value="1"/>
</dbReference>
<feature type="transmembrane region" description="Helical" evidence="15">
    <location>
        <begin position="484"/>
        <end position="504"/>
    </location>
</feature>
<evidence type="ECO:0000256" key="10">
    <source>
        <dbReference type="ARBA" id="ARBA00022989"/>
    </source>
</evidence>
<feature type="transmembrane region" description="Helical" evidence="15">
    <location>
        <begin position="33"/>
        <end position="53"/>
    </location>
</feature>
<proteinExistence type="inferred from homology"/>
<dbReference type="InterPro" id="IPR020846">
    <property type="entry name" value="MFS_dom"/>
</dbReference>
<keyword evidence="6" id="KW-1003">Cell membrane</keyword>
<dbReference type="EMBL" id="JAUPFM010000003">
    <property type="protein sequence ID" value="KAK2856312.1"/>
    <property type="molecule type" value="Genomic_DNA"/>
</dbReference>
<reference evidence="17" key="1">
    <citation type="submission" date="2023-07" db="EMBL/GenBank/DDBJ databases">
        <title>Chromosome-level Genome Assembly of Striped Snakehead (Channa striata).</title>
        <authorList>
            <person name="Liu H."/>
        </authorList>
    </citation>
    <scope>NUCLEOTIDE SEQUENCE</scope>
    <source>
        <strain evidence="17">Gz</strain>
        <tissue evidence="17">Muscle</tissue>
    </source>
</reference>
<evidence type="ECO:0000313" key="18">
    <source>
        <dbReference type="Proteomes" id="UP001187415"/>
    </source>
</evidence>
<dbReference type="Proteomes" id="UP001187415">
    <property type="component" value="Unassembled WGS sequence"/>
</dbReference>
<accession>A0AA88NFS2</accession>
<feature type="transmembrane region" description="Helical" evidence="15">
    <location>
        <begin position="78"/>
        <end position="98"/>
    </location>
</feature>
<feature type="transmembrane region" description="Helical" evidence="15">
    <location>
        <begin position="516"/>
        <end position="534"/>
    </location>
</feature>
<keyword evidence="8" id="KW-0762">Sugar transport</keyword>
<evidence type="ECO:0000256" key="5">
    <source>
        <dbReference type="ARBA" id="ARBA00022448"/>
    </source>
</evidence>
<dbReference type="Pfam" id="PF00083">
    <property type="entry name" value="Sugar_tr"/>
    <property type="match status" value="2"/>
</dbReference>
<dbReference type="GO" id="GO:0022857">
    <property type="term" value="F:transmembrane transporter activity"/>
    <property type="evidence" value="ECO:0007669"/>
    <property type="project" value="InterPro"/>
</dbReference>
<dbReference type="PRINTS" id="PR00171">
    <property type="entry name" value="SUGRTRNSPORT"/>
</dbReference>
<dbReference type="InterPro" id="IPR005828">
    <property type="entry name" value="MFS_sugar_transport-like"/>
</dbReference>
<keyword evidence="7" id="KW-0963">Cytoplasm</keyword>
<dbReference type="InterPro" id="IPR050820">
    <property type="entry name" value="MFS_Sugar_Transporter"/>
</dbReference>
<comment type="subcellular location">
    <subcellularLocation>
        <location evidence="3">Cell membrane</location>
        <topology evidence="3">Multi-pass membrane protein</topology>
    </subcellularLocation>
    <subcellularLocation>
        <location evidence="2">Cytoplasm</location>
        <location evidence="2">Perinuclear region</location>
    </subcellularLocation>
</comment>
<feature type="transmembrane region" description="Helical" evidence="15">
    <location>
        <begin position="135"/>
        <end position="153"/>
    </location>
</feature>
<dbReference type="InterPro" id="IPR036259">
    <property type="entry name" value="MFS_trans_sf"/>
</dbReference>
<feature type="transmembrane region" description="Helical" evidence="15">
    <location>
        <begin position="193"/>
        <end position="214"/>
    </location>
</feature>
<dbReference type="GO" id="GO:0048471">
    <property type="term" value="C:perinuclear region of cytoplasm"/>
    <property type="evidence" value="ECO:0007669"/>
    <property type="project" value="UniProtKB-SubCell"/>
</dbReference>
<evidence type="ECO:0000256" key="7">
    <source>
        <dbReference type="ARBA" id="ARBA00022490"/>
    </source>
</evidence>
<keyword evidence="5" id="KW-0813">Transport</keyword>
<keyword evidence="12" id="KW-0325">Glycoprotein</keyword>
<dbReference type="AlphaFoldDB" id="A0AA88NFS2"/>
<dbReference type="GO" id="GO:0072359">
    <property type="term" value="P:circulatory system development"/>
    <property type="evidence" value="ECO:0007669"/>
    <property type="project" value="TreeGrafter"/>
</dbReference>
<feature type="transmembrane region" description="Helical" evidence="15">
    <location>
        <begin position="165"/>
        <end position="187"/>
    </location>
</feature>
<dbReference type="PROSITE" id="PS00216">
    <property type="entry name" value="SUGAR_TRANSPORT_1"/>
    <property type="match status" value="1"/>
</dbReference>
<feature type="domain" description="Major facilitator superfamily (MFS) profile" evidence="16">
    <location>
        <begin position="40"/>
        <end position="538"/>
    </location>
</feature>
<dbReference type="PROSITE" id="PS50850">
    <property type="entry name" value="MFS"/>
    <property type="match status" value="1"/>
</dbReference>
<evidence type="ECO:0000256" key="8">
    <source>
        <dbReference type="ARBA" id="ARBA00022597"/>
    </source>
</evidence>
<feature type="transmembrane region" description="Helical" evidence="15">
    <location>
        <begin position="105"/>
        <end position="129"/>
    </location>
</feature>
<evidence type="ECO:0000256" key="3">
    <source>
        <dbReference type="ARBA" id="ARBA00004651"/>
    </source>
</evidence>
<dbReference type="GO" id="GO:1904659">
    <property type="term" value="P:D-glucose transmembrane transport"/>
    <property type="evidence" value="ECO:0007669"/>
    <property type="project" value="TreeGrafter"/>
</dbReference>
<evidence type="ECO:0000256" key="4">
    <source>
        <dbReference type="ARBA" id="ARBA00007004"/>
    </source>
</evidence>
<name>A0AA88NFS2_CHASR</name>
<feature type="transmembrane region" description="Helical" evidence="15">
    <location>
        <begin position="321"/>
        <end position="341"/>
    </location>
</feature>
<organism evidence="17 18">
    <name type="scientific">Channa striata</name>
    <name type="common">Snakehead murrel</name>
    <name type="synonym">Ophicephalus striatus</name>
    <dbReference type="NCBI Taxonomy" id="64152"/>
    <lineage>
        <taxon>Eukaryota</taxon>
        <taxon>Metazoa</taxon>
        <taxon>Chordata</taxon>
        <taxon>Craniata</taxon>
        <taxon>Vertebrata</taxon>
        <taxon>Euteleostomi</taxon>
        <taxon>Actinopterygii</taxon>
        <taxon>Neopterygii</taxon>
        <taxon>Teleostei</taxon>
        <taxon>Neoteleostei</taxon>
        <taxon>Acanthomorphata</taxon>
        <taxon>Anabantaria</taxon>
        <taxon>Anabantiformes</taxon>
        <taxon>Channoidei</taxon>
        <taxon>Channidae</taxon>
        <taxon>Channa</taxon>
    </lineage>
</organism>
<evidence type="ECO:0000256" key="14">
    <source>
        <dbReference type="ARBA" id="ARBA00042905"/>
    </source>
</evidence>
<evidence type="ECO:0000256" key="12">
    <source>
        <dbReference type="ARBA" id="ARBA00023180"/>
    </source>
</evidence>
<feature type="transmembrane region" description="Helical" evidence="15">
    <location>
        <begin position="447"/>
        <end position="472"/>
    </location>
</feature>
<dbReference type="PANTHER" id="PTHR48023:SF2">
    <property type="entry name" value="SOLUTE CARRIER FAMILY 2, FACILITATED GLUCOSE TRANSPORTER MEMBER 12"/>
    <property type="match status" value="1"/>
</dbReference>
<evidence type="ECO:0000256" key="2">
    <source>
        <dbReference type="ARBA" id="ARBA00004556"/>
    </source>
</evidence>
<evidence type="ECO:0000256" key="9">
    <source>
        <dbReference type="ARBA" id="ARBA00022692"/>
    </source>
</evidence>
<feature type="transmembrane region" description="Helical" evidence="15">
    <location>
        <begin position="282"/>
        <end position="301"/>
    </location>
</feature>
<dbReference type="InterPro" id="IPR005829">
    <property type="entry name" value="Sugar_transporter_CS"/>
</dbReference>
<comment type="similarity">
    <text evidence="4">Belongs to the major facilitator superfamily. Sugar transporter (TC 2.A.1.1) family. Glucose transporter subfamily.</text>
</comment>
<evidence type="ECO:0000313" key="17">
    <source>
        <dbReference type="EMBL" id="KAK2856312.1"/>
    </source>
</evidence>
<dbReference type="SUPFAM" id="SSF103473">
    <property type="entry name" value="MFS general substrate transporter"/>
    <property type="match status" value="1"/>
</dbReference>
<dbReference type="GO" id="GO:0005886">
    <property type="term" value="C:plasma membrane"/>
    <property type="evidence" value="ECO:0007669"/>
    <property type="project" value="UniProtKB-SubCell"/>
</dbReference>
<protein>
    <recommendedName>
        <fullName evidence="13">Solute carrier family 2, facilitated glucose transporter member 12</fullName>
    </recommendedName>
    <alternativeName>
        <fullName evidence="14">Glucose transporter type 12</fullName>
    </alternativeName>
</protein>
<comment type="catalytic activity">
    <reaction evidence="1">
        <text>D-glucose(out) = D-glucose(in)</text>
        <dbReference type="Rhea" id="RHEA:60376"/>
        <dbReference type="ChEBI" id="CHEBI:4167"/>
    </reaction>
</comment>
<comment type="caution">
    <text evidence="17">The sequence shown here is derived from an EMBL/GenBank/DDBJ whole genome shotgun (WGS) entry which is preliminary data.</text>
</comment>
<sequence>MEPDSETKRITSYLPGSLSHETQKLALPRGPGCSWLVGVAAVVASLSGLMLGYEMGLTSGVLLQLRGLLSLSCREQELLVSSHLLGALLVCLAGGPVLDRYGRRCSLFLSATLVVGGTVVLIAVTSLVALTLGRLIVGMGTALSGTAACLYIAEISPRERRGLLVTLYELMLVVGVMLGFSCSYAFATLPHGWAYTFGLVIPPALLQIGALVFLPPSPRFLVAQGKVEQAKIVLVRLRGGVKGNGVEEVEVELRDIQAGLKEESEHSFWELFSAKANLRSRLLTGVALVFLQQATGQPNLLSYASPLLRSVGFNSDAAATLASTGFGVVKVVGTIPAVLLVDRLGPKSFLCVGAVAMGMSLAVLGTVSLQSHTHLTSLCKSEATQNRTTLLWNLNRTSTDMENSDIFSTHLLSQWDSEEAQRTNREDDEILGSGRRTRVEVSSTLKWASLISLLVYVAAFSISLGPMVYVVLSEIFPMAIRGRAVCVVSAVNWATNLLISMTFLTITEKIGVPNVMFLYSAMSFVLLVFVFLCIPETKGRTLEEISKELAKKKHFEVRICRQVQPQESLISSSTFSEIPANN</sequence>
<gene>
    <name evidence="17" type="ORF">Q5P01_005047</name>
</gene>
<evidence type="ECO:0000256" key="6">
    <source>
        <dbReference type="ARBA" id="ARBA00022475"/>
    </source>
</evidence>
<dbReference type="InterPro" id="IPR003663">
    <property type="entry name" value="Sugar/inositol_transpt"/>
</dbReference>